<gene>
    <name evidence="2" type="ORF">GN958_ATG08775</name>
</gene>
<organism evidence="2 3">
    <name type="scientific">Phytophthora infestans</name>
    <name type="common">Potato late blight agent</name>
    <name type="synonym">Botrytis infestans</name>
    <dbReference type="NCBI Taxonomy" id="4787"/>
    <lineage>
        <taxon>Eukaryota</taxon>
        <taxon>Sar</taxon>
        <taxon>Stramenopiles</taxon>
        <taxon>Oomycota</taxon>
        <taxon>Peronosporomycetes</taxon>
        <taxon>Peronosporales</taxon>
        <taxon>Peronosporaceae</taxon>
        <taxon>Phytophthora</taxon>
    </lineage>
</organism>
<comment type="caution">
    <text evidence="2">The sequence shown here is derived from an EMBL/GenBank/DDBJ whole genome shotgun (WGS) entry which is preliminary data.</text>
</comment>
<evidence type="ECO:0000256" key="1">
    <source>
        <dbReference type="SAM" id="MobiDB-lite"/>
    </source>
</evidence>
<name>A0A8S9UMH9_PHYIN</name>
<protein>
    <submittedName>
        <fullName evidence="2">Uncharacterized protein</fullName>
    </submittedName>
</protein>
<sequence length="77" mass="8564">MYKAKNDEPSTHKIINGRQTTNTDDLNRCGYYQDAITRGVVTPPLVPEILLRVFLQQTTATSGTAVKEIPSKNSDKL</sequence>
<accession>A0A8S9UMH9</accession>
<dbReference type="Proteomes" id="UP000704712">
    <property type="component" value="Unassembled WGS sequence"/>
</dbReference>
<feature type="region of interest" description="Disordered" evidence="1">
    <location>
        <begin position="1"/>
        <end position="20"/>
    </location>
</feature>
<dbReference type="AlphaFoldDB" id="A0A8S9UMH9"/>
<dbReference type="EMBL" id="JAACNO010001217">
    <property type="protein sequence ID" value="KAF4142075.1"/>
    <property type="molecule type" value="Genomic_DNA"/>
</dbReference>
<evidence type="ECO:0000313" key="3">
    <source>
        <dbReference type="Proteomes" id="UP000704712"/>
    </source>
</evidence>
<reference evidence="2" key="1">
    <citation type="submission" date="2020-03" db="EMBL/GenBank/DDBJ databases">
        <title>Hybrid Assembly of Korean Phytophthora infestans isolates.</title>
        <authorList>
            <person name="Prokchorchik M."/>
            <person name="Lee Y."/>
            <person name="Seo J."/>
            <person name="Cho J.-H."/>
            <person name="Park Y.-E."/>
            <person name="Jang D.-C."/>
            <person name="Im J.-S."/>
            <person name="Choi J.-G."/>
            <person name="Park H.-J."/>
            <person name="Lee G.-B."/>
            <person name="Lee Y.-G."/>
            <person name="Hong S.-Y."/>
            <person name="Cho K."/>
            <person name="Sohn K.H."/>
        </authorList>
    </citation>
    <scope>NUCLEOTIDE SEQUENCE</scope>
    <source>
        <strain evidence="2">KR_2_A2</strain>
    </source>
</reference>
<feature type="compositionally biased region" description="Basic and acidic residues" evidence="1">
    <location>
        <begin position="1"/>
        <end position="11"/>
    </location>
</feature>
<proteinExistence type="predicted"/>
<evidence type="ECO:0000313" key="2">
    <source>
        <dbReference type="EMBL" id="KAF4142075.1"/>
    </source>
</evidence>